<name>A0A8E2B0R1_9APHY</name>
<keyword evidence="7 9" id="KW-0472">Membrane</keyword>
<sequence length="470" mass="52802">NSTQVKRCYICCEEESFDEPSVPPKVWVHACRCTLVAHEMCLLRWMYSVQQNPSRATNFNRCPQCNTKYELEGDRPLILRVMDSVNNTVSMVMRYSVLGPVAVVVVVAATSVGRVLFQLSTTYGQWAFKQLYGKQMYDLLLTDDPTRWPWHAQWMLPMIAHHLIEFRKPKFDLPAIVPLFLAWSSTPPARVRQGFFSMLLNPLGRRYDSNMFGPLFSWPPPPIMITALYPVVTGAYRFALYKLRRRILGMPPTSPEPTIWQAIRGMPLEPAAAGRAGNANGNAQPAQGGADQEQDENHPAVAAAENLRQASYSLMRLACGSLAVPAVANFMGSVLYRLADYSSVLHHFLAIRPPLQRSDLVRLRQPLTDTPGGIDFWGSLRLVACGTRAWAESDPVWWRNLWGLGIFCVVKDSIELLHLYLKKRELETCKIVDRPFEGVDISSLDLIDWSDTSRPDSPAALQPAASQPAA</sequence>
<dbReference type="OrthoDB" id="5817083at2759"/>
<dbReference type="InterPro" id="IPR013083">
    <property type="entry name" value="Znf_RING/FYVE/PHD"/>
</dbReference>
<dbReference type="Gene3D" id="3.30.40.10">
    <property type="entry name" value="Zinc/RING finger domain, C3HC4 (zinc finger)"/>
    <property type="match status" value="1"/>
</dbReference>
<feature type="non-terminal residue" evidence="11">
    <location>
        <position position="470"/>
    </location>
</feature>
<evidence type="ECO:0000256" key="5">
    <source>
        <dbReference type="ARBA" id="ARBA00022833"/>
    </source>
</evidence>
<dbReference type="AlphaFoldDB" id="A0A8E2B0R1"/>
<accession>A0A8E2B0R1</accession>
<evidence type="ECO:0000256" key="3">
    <source>
        <dbReference type="ARBA" id="ARBA00022723"/>
    </source>
</evidence>
<keyword evidence="5" id="KW-0862">Zinc</keyword>
<dbReference type="InterPro" id="IPR011016">
    <property type="entry name" value="Znf_RING-CH"/>
</dbReference>
<dbReference type="EMBL" id="KV722366">
    <property type="protein sequence ID" value="OCH92614.1"/>
    <property type="molecule type" value="Genomic_DNA"/>
</dbReference>
<evidence type="ECO:0000256" key="9">
    <source>
        <dbReference type="SAM" id="Phobius"/>
    </source>
</evidence>
<feature type="transmembrane region" description="Helical" evidence="9">
    <location>
        <begin position="221"/>
        <end position="240"/>
    </location>
</feature>
<keyword evidence="2 9" id="KW-0812">Transmembrane</keyword>
<feature type="transmembrane region" description="Helical" evidence="9">
    <location>
        <begin position="97"/>
        <end position="117"/>
    </location>
</feature>
<reference evidence="11 12" key="1">
    <citation type="submission" date="2016-07" db="EMBL/GenBank/DDBJ databases">
        <title>Draft genome of the white-rot fungus Obba rivulosa 3A-2.</title>
        <authorList>
            <consortium name="DOE Joint Genome Institute"/>
            <person name="Miettinen O."/>
            <person name="Riley R."/>
            <person name="Acob R."/>
            <person name="Barry K."/>
            <person name="Cullen D."/>
            <person name="De Vries R."/>
            <person name="Hainaut M."/>
            <person name="Hatakka A."/>
            <person name="Henrissat B."/>
            <person name="Hilden K."/>
            <person name="Kuo R."/>
            <person name="Labutti K."/>
            <person name="Lipzen A."/>
            <person name="Makela M.R."/>
            <person name="Sandor L."/>
            <person name="Spatafora J.W."/>
            <person name="Grigoriev I.V."/>
            <person name="Hibbett D.S."/>
        </authorList>
    </citation>
    <scope>NUCLEOTIDE SEQUENCE [LARGE SCALE GENOMIC DNA]</scope>
    <source>
        <strain evidence="11 12">3A-2</strain>
    </source>
</reference>
<dbReference type="GO" id="GO:0016020">
    <property type="term" value="C:membrane"/>
    <property type="evidence" value="ECO:0007669"/>
    <property type="project" value="UniProtKB-SubCell"/>
</dbReference>
<evidence type="ECO:0000313" key="11">
    <source>
        <dbReference type="EMBL" id="OCH92614.1"/>
    </source>
</evidence>
<keyword evidence="12" id="KW-1185">Reference proteome</keyword>
<evidence type="ECO:0000256" key="4">
    <source>
        <dbReference type="ARBA" id="ARBA00022771"/>
    </source>
</evidence>
<dbReference type="Proteomes" id="UP000250043">
    <property type="component" value="Unassembled WGS sequence"/>
</dbReference>
<evidence type="ECO:0000313" key="12">
    <source>
        <dbReference type="Proteomes" id="UP000250043"/>
    </source>
</evidence>
<evidence type="ECO:0000256" key="1">
    <source>
        <dbReference type="ARBA" id="ARBA00004141"/>
    </source>
</evidence>
<keyword evidence="6 9" id="KW-1133">Transmembrane helix</keyword>
<evidence type="ECO:0000256" key="7">
    <source>
        <dbReference type="ARBA" id="ARBA00023136"/>
    </source>
</evidence>
<protein>
    <recommendedName>
        <fullName evidence="10">RING-CH-type domain-containing protein</fullName>
    </recommendedName>
</protein>
<dbReference type="PROSITE" id="PS51292">
    <property type="entry name" value="ZF_RING_CH"/>
    <property type="match status" value="1"/>
</dbReference>
<comment type="subcellular location">
    <subcellularLocation>
        <location evidence="1">Membrane</location>
        <topology evidence="1">Multi-pass membrane protein</topology>
    </subcellularLocation>
</comment>
<gene>
    <name evidence="11" type="ORF">OBBRIDRAFT_726388</name>
</gene>
<organism evidence="11 12">
    <name type="scientific">Obba rivulosa</name>
    <dbReference type="NCBI Taxonomy" id="1052685"/>
    <lineage>
        <taxon>Eukaryota</taxon>
        <taxon>Fungi</taxon>
        <taxon>Dikarya</taxon>
        <taxon>Basidiomycota</taxon>
        <taxon>Agaricomycotina</taxon>
        <taxon>Agaricomycetes</taxon>
        <taxon>Polyporales</taxon>
        <taxon>Gelatoporiaceae</taxon>
        <taxon>Obba</taxon>
    </lineage>
</organism>
<evidence type="ECO:0000256" key="8">
    <source>
        <dbReference type="SAM" id="MobiDB-lite"/>
    </source>
</evidence>
<keyword evidence="3" id="KW-0479">Metal-binding</keyword>
<feature type="region of interest" description="Disordered" evidence="8">
    <location>
        <begin position="271"/>
        <end position="297"/>
    </location>
</feature>
<dbReference type="GO" id="GO:0008270">
    <property type="term" value="F:zinc ion binding"/>
    <property type="evidence" value="ECO:0007669"/>
    <property type="project" value="UniProtKB-KW"/>
</dbReference>
<evidence type="ECO:0000259" key="10">
    <source>
        <dbReference type="PROSITE" id="PS51292"/>
    </source>
</evidence>
<keyword evidence="4" id="KW-0863">Zinc-finger</keyword>
<proteinExistence type="predicted"/>
<dbReference type="PANTHER" id="PTHR46283">
    <property type="entry name" value="E3 UBIQUITIN-PROTEIN LIGASE MARCH5"/>
    <property type="match status" value="1"/>
</dbReference>
<feature type="domain" description="RING-CH-type" evidence="10">
    <location>
        <begin position="1"/>
        <end position="72"/>
    </location>
</feature>
<evidence type="ECO:0000256" key="6">
    <source>
        <dbReference type="ARBA" id="ARBA00022989"/>
    </source>
</evidence>
<evidence type="ECO:0000256" key="2">
    <source>
        <dbReference type="ARBA" id="ARBA00022692"/>
    </source>
</evidence>
<feature type="transmembrane region" description="Helical" evidence="9">
    <location>
        <begin position="317"/>
        <end position="339"/>
    </location>
</feature>
<feature type="compositionally biased region" description="Low complexity" evidence="8">
    <location>
        <begin position="271"/>
        <end position="290"/>
    </location>
</feature>